<accession>A0A0F9EPU1</accession>
<evidence type="ECO:0000313" key="1">
    <source>
        <dbReference type="EMBL" id="KKL46915.1"/>
    </source>
</evidence>
<dbReference type="AlphaFoldDB" id="A0A0F9EPU1"/>
<gene>
    <name evidence="1" type="ORF">LCGC14_2340790</name>
</gene>
<reference evidence="1" key="1">
    <citation type="journal article" date="2015" name="Nature">
        <title>Complex archaea that bridge the gap between prokaryotes and eukaryotes.</title>
        <authorList>
            <person name="Spang A."/>
            <person name="Saw J.H."/>
            <person name="Jorgensen S.L."/>
            <person name="Zaremba-Niedzwiedzka K."/>
            <person name="Martijn J."/>
            <person name="Lind A.E."/>
            <person name="van Eijk R."/>
            <person name="Schleper C."/>
            <person name="Guy L."/>
            <person name="Ettema T.J."/>
        </authorList>
    </citation>
    <scope>NUCLEOTIDE SEQUENCE</scope>
</reference>
<sequence>MALAEDFKQIVDSLPGDWTDLQLDLRIADERRYVEAAVLLAQCNAQAHSRHDWHWRLLSAHEFGHAAAAQTVHGVLAQLDRAAIGGELALREVREGRVEVSPMWGRPESVRREFSERRVQ</sequence>
<protein>
    <submittedName>
        <fullName evidence="1">Uncharacterized protein</fullName>
    </submittedName>
</protein>
<organism evidence="1">
    <name type="scientific">marine sediment metagenome</name>
    <dbReference type="NCBI Taxonomy" id="412755"/>
    <lineage>
        <taxon>unclassified sequences</taxon>
        <taxon>metagenomes</taxon>
        <taxon>ecological metagenomes</taxon>
    </lineage>
</organism>
<dbReference type="EMBL" id="LAZR01033856">
    <property type="protein sequence ID" value="KKL46915.1"/>
    <property type="molecule type" value="Genomic_DNA"/>
</dbReference>
<proteinExistence type="predicted"/>
<name>A0A0F9EPU1_9ZZZZ</name>
<comment type="caution">
    <text evidence="1">The sequence shown here is derived from an EMBL/GenBank/DDBJ whole genome shotgun (WGS) entry which is preliminary data.</text>
</comment>